<dbReference type="OrthoDB" id="10001977at2759"/>
<proteinExistence type="predicted"/>
<evidence type="ECO:0000259" key="1">
    <source>
        <dbReference type="PROSITE" id="PS51886"/>
    </source>
</evidence>
<evidence type="ECO:0000313" key="3">
    <source>
        <dbReference type="Proteomes" id="UP000695562"/>
    </source>
</evidence>
<dbReference type="PROSITE" id="PS51886">
    <property type="entry name" value="TLDC"/>
    <property type="match status" value="1"/>
</dbReference>
<gene>
    <name evidence="2" type="ORF">CYY_007250</name>
</gene>
<dbReference type="AlphaFoldDB" id="A0A8J4PXT3"/>
<keyword evidence="3" id="KW-1185">Reference proteome</keyword>
<dbReference type="EMBL" id="AJWJ01000376">
    <property type="protein sequence ID" value="KAF2071426.1"/>
    <property type="molecule type" value="Genomic_DNA"/>
</dbReference>
<dbReference type="SMART" id="SM00584">
    <property type="entry name" value="TLDc"/>
    <property type="match status" value="1"/>
</dbReference>
<dbReference type="PANTHER" id="PTHR23354">
    <property type="entry name" value="NUCLEOLAR PROTEIN 7/ESTROGEN RECEPTOR COACTIVATOR-RELATED"/>
    <property type="match status" value="1"/>
</dbReference>
<name>A0A8J4PXT3_9MYCE</name>
<organism evidence="2 3">
    <name type="scientific">Polysphondylium violaceum</name>
    <dbReference type="NCBI Taxonomy" id="133409"/>
    <lineage>
        <taxon>Eukaryota</taxon>
        <taxon>Amoebozoa</taxon>
        <taxon>Evosea</taxon>
        <taxon>Eumycetozoa</taxon>
        <taxon>Dictyostelia</taxon>
        <taxon>Dictyosteliales</taxon>
        <taxon>Dictyosteliaceae</taxon>
        <taxon>Polysphondylium</taxon>
    </lineage>
</organism>
<feature type="domain" description="TLDc" evidence="1">
    <location>
        <begin position="26"/>
        <end position="189"/>
    </location>
</feature>
<accession>A0A8J4PXT3</accession>
<comment type="caution">
    <text evidence="2">The sequence shown here is derived from an EMBL/GenBank/DDBJ whole genome shotgun (WGS) entry which is preliminary data.</text>
</comment>
<dbReference type="Proteomes" id="UP000695562">
    <property type="component" value="Unassembled WGS sequence"/>
</dbReference>
<dbReference type="InterPro" id="IPR006571">
    <property type="entry name" value="TLDc_dom"/>
</dbReference>
<protein>
    <recommendedName>
        <fullName evidence="1">TLDc domain-containing protein</fullName>
    </recommendedName>
</protein>
<dbReference type="Pfam" id="PF07534">
    <property type="entry name" value="TLD"/>
    <property type="match status" value="1"/>
</dbReference>
<reference evidence="2" key="1">
    <citation type="submission" date="2020-01" db="EMBL/GenBank/DDBJ databases">
        <title>Development of genomics and gene disruption for Polysphondylium violaceum indicates a role for the polyketide synthase stlB in stalk morphogenesis.</title>
        <authorList>
            <person name="Narita B."/>
            <person name="Kawabe Y."/>
            <person name="Kin K."/>
            <person name="Saito T."/>
            <person name="Gibbs R."/>
            <person name="Kuspa A."/>
            <person name="Muzny D."/>
            <person name="Queller D."/>
            <person name="Richards S."/>
            <person name="Strassman J."/>
            <person name="Sucgang R."/>
            <person name="Worley K."/>
            <person name="Schaap P."/>
        </authorList>
    </citation>
    <scope>NUCLEOTIDE SEQUENCE</scope>
    <source>
        <strain evidence="2">QSvi11</strain>
    </source>
</reference>
<evidence type="ECO:0000313" key="2">
    <source>
        <dbReference type="EMBL" id="KAF2071426.1"/>
    </source>
</evidence>
<sequence length="189" mass="21362">MSDKVSNTCKDMEFCKQDLLFLRKSIIIENSSFKIINDWIDDNKTIDFDLLYKAKDDFSGSLFHSACDDKGATITLIETTEGDVFGGYNSQSWNCDGDNKWYGDDKCFIFTLVNKHGIKPTKYSPRNKDYVRSIKSSGPLFGGGYDIGIGIRSYQSFPHTYHDTTGKGGSTLTPTKEFTIKTIEIYKCI</sequence>